<evidence type="ECO:0000256" key="8">
    <source>
        <dbReference type="SAM" id="Phobius"/>
    </source>
</evidence>
<feature type="transmembrane region" description="Helical" evidence="8">
    <location>
        <begin position="298"/>
        <end position="321"/>
    </location>
</feature>
<evidence type="ECO:0000256" key="7">
    <source>
        <dbReference type="RuleBase" id="RU003346"/>
    </source>
</evidence>
<evidence type="ECO:0000313" key="10">
    <source>
        <dbReference type="Proteomes" id="UP000829291"/>
    </source>
</evidence>
<keyword evidence="6" id="KW-0325">Glycoprotein</keyword>
<dbReference type="RefSeq" id="XP_015510583.2">
    <property type="nucleotide sequence ID" value="XM_015655097.2"/>
</dbReference>
<evidence type="ECO:0000256" key="6">
    <source>
        <dbReference type="ARBA" id="ARBA00023180"/>
    </source>
</evidence>
<dbReference type="InterPro" id="IPR005829">
    <property type="entry name" value="Sugar_transporter_CS"/>
</dbReference>
<dbReference type="PROSITE" id="PS00217">
    <property type="entry name" value="SUGAR_TRANSPORT_2"/>
    <property type="match status" value="1"/>
</dbReference>
<dbReference type="Pfam" id="PF00083">
    <property type="entry name" value="Sugar_tr"/>
    <property type="match status" value="1"/>
</dbReference>
<feature type="transmembrane region" description="Helical" evidence="8">
    <location>
        <begin position="333"/>
        <end position="353"/>
    </location>
</feature>
<dbReference type="RefSeq" id="XP_046595326.1">
    <property type="nucleotide sequence ID" value="XM_046739370.1"/>
</dbReference>
<feature type="transmembrane region" description="Helical" evidence="8">
    <location>
        <begin position="156"/>
        <end position="176"/>
    </location>
</feature>
<reference evidence="11 12" key="1">
    <citation type="submission" date="2025-05" db="UniProtKB">
        <authorList>
            <consortium name="RefSeq"/>
        </authorList>
    </citation>
    <scope>IDENTIFICATION</scope>
    <source>
        <tissue evidence="11 12">Thorax and Abdomen</tissue>
    </source>
</reference>
<dbReference type="Gene3D" id="1.20.1250.20">
    <property type="entry name" value="MFS general substrate transporter like domains"/>
    <property type="match status" value="1"/>
</dbReference>
<dbReference type="PANTHER" id="PTHR48021:SF1">
    <property type="entry name" value="GH07001P-RELATED"/>
    <property type="match status" value="1"/>
</dbReference>
<dbReference type="GeneID" id="107217533"/>
<keyword evidence="7" id="KW-0813">Transport</keyword>
<evidence type="ECO:0000313" key="11">
    <source>
        <dbReference type="RefSeq" id="XP_015510583.2"/>
    </source>
</evidence>
<feature type="transmembrane region" description="Helical" evidence="8">
    <location>
        <begin position="212"/>
        <end position="233"/>
    </location>
</feature>
<dbReference type="NCBIfam" id="TIGR00879">
    <property type="entry name" value="SP"/>
    <property type="match status" value="1"/>
</dbReference>
<keyword evidence="3 8" id="KW-0812">Transmembrane</keyword>
<keyword evidence="2" id="KW-1003">Cell membrane</keyword>
<evidence type="ECO:0000256" key="2">
    <source>
        <dbReference type="ARBA" id="ARBA00022475"/>
    </source>
</evidence>
<dbReference type="KEGG" id="nlo:107217533"/>
<feature type="transmembrane region" description="Helical" evidence="8">
    <location>
        <begin position="57"/>
        <end position="80"/>
    </location>
</feature>
<evidence type="ECO:0000256" key="3">
    <source>
        <dbReference type="ARBA" id="ARBA00022692"/>
    </source>
</evidence>
<keyword evidence="10" id="KW-1185">Reference proteome</keyword>
<dbReference type="InterPro" id="IPR036259">
    <property type="entry name" value="MFS_trans_sf"/>
</dbReference>
<dbReference type="PROSITE" id="PS00216">
    <property type="entry name" value="SUGAR_TRANSPORT_1"/>
    <property type="match status" value="1"/>
</dbReference>
<proteinExistence type="inferred from homology"/>
<dbReference type="InterPro" id="IPR050549">
    <property type="entry name" value="MFS_Trehalose_Transporter"/>
</dbReference>
<feature type="transmembrane region" description="Helical" evidence="8">
    <location>
        <begin position="463"/>
        <end position="481"/>
    </location>
</feature>
<dbReference type="OrthoDB" id="8120565at2759"/>
<dbReference type="InterPro" id="IPR005828">
    <property type="entry name" value="MFS_sugar_transport-like"/>
</dbReference>
<feature type="transmembrane region" description="Helical" evidence="8">
    <location>
        <begin position="100"/>
        <end position="120"/>
    </location>
</feature>
<dbReference type="PROSITE" id="PS50850">
    <property type="entry name" value="MFS"/>
    <property type="match status" value="1"/>
</dbReference>
<organism evidence="10 11">
    <name type="scientific">Neodiprion lecontei</name>
    <name type="common">Redheaded pine sawfly</name>
    <dbReference type="NCBI Taxonomy" id="441921"/>
    <lineage>
        <taxon>Eukaryota</taxon>
        <taxon>Metazoa</taxon>
        <taxon>Ecdysozoa</taxon>
        <taxon>Arthropoda</taxon>
        <taxon>Hexapoda</taxon>
        <taxon>Insecta</taxon>
        <taxon>Pterygota</taxon>
        <taxon>Neoptera</taxon>
        <taxon>Endopterygota</taxon>
        <taxon>Hymenoptera</taxon>
        <taxon>Tenthredinoidea</taxon>
        <taxon>Diprionidae</taxon>
        <taxon>Diprioninae</taxon>
        <taxon>Neodiprion</taxon>
    </lineage>
</organism>
<dbReference type="PRINTS" id="PR00171">
    <property type="entry name" value="SUGRTRNSPORT"/>
</dbReference>
<dbReference type="GO" id="GO:0051119">
    <property type="term" value="F:sugar transmembrane transporter activity"/>
    <property type="evidence" value="ECO:0007669"/>
    <property type="project" value="InterPro"/>
</dbReference>
<sequence>MYEAREILPNVRVTEQIPLYQTSEASMTKMVKDVSQTTLSSNVESKSVLEGQKLPQYLAALSATLGALCLGGVLGWSAAGGTSGEKLAEQYNITMSTSDFSWIGSIANLGAAAICIPMGLMMDAFGRKRSMLMLVVPYTIGWSLVIWANSVAMFCVGRFLLGFSGGGFCVAVPVYTAEIGEMTIRGRLGAFYELMLTFGTLISYILSPLIPIYYLSMTFAVVPLIFFTVFSFMPESPTYYLMKDREEEARTNLLRVRGPKYDIERELQVRKLALAEELRYKGSFLRAMKTRVAIRGLFIAYGLMFFKQMSGVNAIIFYTGSMFSENGSISTDLSTIIVGILQVVATFISVLTVDKLGRKVLLLGSMGAMALGMFSLGIFYYLEHIEVDVSSITWLPLVSVCFFILVCGLGAGPIPFMMVGELFSPQIKGIAGSSACSLNWLITFLVTRTYNDLVKAFGNYVTFWLYGLICALGVIFVIFIVPETKGKPLEQIQRELGAKTIPASEDIILTHS</sequence>
<gene>
    <name evidence="11 12" type="primary">LOC107217533</name>
</gene>
<dbReference type="InterPro" id="IPR003663">
    <property type="entry name" value="Sugar/inositol_transpt"/>
</dbReference>
<dbReference type="SUPFAM" id="SSF103473">
    <property type="entry name" value="MFS general substrate transporter"/>
    <property type="match status" value="1"/>
</dbReference>
<feature type="transmembrane region" description="Helical" evidence="8">
    <location>
        <begin position="360"/>
        <end position="382"/>
    </location>
</feature>
<protein>
    <submittedName>
        <fullName evidence="11 12">Facilitated trehalose transporter Tret1-like</fullName>
    </submittedName>
</protein>
<dbReference type="FunCoup" id="A0A6J0BA73">
    <property type="interactions" value="185"/>
</dbReference>
<feature type="domain" description="Major facilitator superfamily (MFS) profile" evidence="9">
    <location>
        <begin position="55"/>
        <end position="485"/>
    </location>
</feature>
<dbReference type="CDD" id="cd17358">
    <property type="entry name" value="MFS_GLUT6_8_Class3_like"/>
    <property type="match status" value="1"/>
</dbReference>
<feature type="transmembrane region" description="Helical" evidence="8">
    <location>
        <begin position="430"/>
        <end position="451"/>
    </location>
</feature>
<keyword evidence="5 8" id="KW-0472">Membrane</keyword>
<dbReference type="InterPro" id="IPR044775">
    <property type="entry name" value="MFS_ERD6/Tret1-like"/>
</dbReference>
<comment type="subcellular location">
    <subcellularLocation>
        <location evidence="1">Cell membrane</location>
        <topology evidence="1">Multi-pass membrane protein</topology>
    </subcellularLocation>
</comment>
<feature type="transmembrane region" description="Helical" evidence="8">
    <location>
        <begin position="132"/>
        <end position="150"/>
    </location>
</feature>
<dbReference type="InParanoid" id="A0A6J0BA73"/>
<evidence type="ECO:0000256" key="5">
    <source>
        <dbReference type="ARBA" id="ARBA00023136"/>
    </source>
</evidence>
<dbReference type="PANTHER" id="PTHR48021">
    <property type="match status" value="1"/>
</dbReference>
<dbReference type="GO" id="GO:0005886">
    <property type="term" value="C:plasma membrane"/>
    <property type="evidence" value="ECO:0007669"/>
    <property type="project" value="UniProtKB-SubCell"/>
</dbReference>
<comment type="similarity">
    <text evidence="7">Belongs to the major facilitator superfamily. Sugar transporter (TC 2.A.1.1) family.</text>
</comment>
<evidence type="ECO:0000256" key="1">
    <source>
        <dbReference type="ARBA" id="ARBA00004651"/>
    </source>
</evidence>
<feature type="transmembrane region" description="Helical" evidence="8">
    <location>
        <begin position="188"/>
        <end position="206"/>
    </location>
</feature>
<dbReference type="InterPro" id="IPR020846">
    <property type="entry name" value="MFS_dom"/>
</dbReference>
<evidence type="ECO:0000313" key="12">
    <source>
        <dbReference type="RefSeq" id="XP_046595326.1"/>
    </source>
</evidence>
<dbReference type="AlphaFoldDB" id="A0A6J0BA73"/>
<accession>A0A6J0BA73</accession>
<feature type="transmembrane region" description="Helical" evidence="8">
    <location>
        <begin position="394"/>
        <end position="418"/>
    </location>
</feature>
<evidence type="ECO:0000259" key="9">
    <source>
        <dbReference type="PROSITE" id="PS50850"/>
    </source>
</evidence>
<dbReference type="Proteomes" id="UP000829291">
    <property type="component" value="Chromosome 5"/>
</dbReference>
<keyword evidence="4 8" id="KW-1133">Transmembrane helix</keyword>
<evidence type="ECO:0000256" key="4">
    <source>
        <dbReference type="ARBA" id="ARBA00022989"/>
    </source>
</evidence>
<name>A0A6J0BA73_NEOLC</name>